<evidence type="ECO:0000313" key="6">
    <source>
        <dbReference type="EMBL" id="QDU71857.1"/>
    </source>
</evidence>
<comment type="similarity">
    <text evidence="1">Belongs to the peptidase S49 family.</text>
</comment>
<dbReference type="Pfam" id="PF01343">
    <property type="entry name" value="Peptidase_S49"/>
    <property type="match status" value="1"/>
</dbReference>
<dbReference type="PRINTS" id="PR00127">
    <property type="entry name" value="CLPPROTEASEP"/>
</dbReference>
<keyword evidence="3 6" id="KW-0378">Hydrolase</keyword>
<keyword evidence="4" id="KW-0720">Serine protease</keyword>
<evidence type="ECO:0000256" key="3">
    <source>
        <dbReference type="ARBA" id="ARBA00022801"/>
    </source>
</evidence>
<gene>
    <name evidence="6" type="primary">sppA_1</name>
    <name evidence="6" type="ORF">Pan265_17130</name>
</gene>
<dbReference type="GO" id="GO:0004252">
    <property type="term" value="F:serine-type endopeptidase activity"/>
    <property type="evidence" value="ECO:0007669"/>
    <property type="project" value="InterPro"/>
</dbReference>
<dbReference type="InterPro" id="IPR047272">
    <property type="entry name" value="S49_SppA_C"/>
</dbReference>
<keyword evidence="2" id="KW-0645">Protease</keyword>
<dbReference type="PANTHER" id="PTHR42987:SF4">
    <property type="entry name" value="PROTEASE SOHB-RELATED"/>
    <property type="match status" value="1"/>
</dbReference>
<dbReference type="OrthoDB" id="9764363at2"/>
<dbReference type="InterPro" id="IPR004635">
    <property type="entry name" value="Pept_S49_SppA"/>
</dbReference>
<dbReference type="InterPro" id="IPR001907">
    <property type="entry name" value="ClpP"/>
</dbReference>
<dbReference type="Gene3D" id="3.90.226.10">
    <property type="entry name" value="2-enoyl-CoA Hydratase, Chain A, domain 1"/>
    <property type="match status" value="1"/>
</dbReference>
<proteinExistence type="inferred from homology"/>
<dbReference type="EC" id="3.4.21.-" evidence="6"/>
<dbReference type="NCBIfam" id="TIGR00706">
    <property type="entry name" value="SppA_dom"/>
    <property type="match status" value="1"/>
</dbReference>
<dbReference type="Proteomes" id="UP000320386">
    <property type="component" value="Chromosome"/>
</dbReference>
<evidence type="ECO:0000256" key="2">
    <source>
        <dbReference type="ARBA" id="ARBA00022670"/>
    </source>
</evidence>
<dbReference type="GO" id="GO:0006508">
    <property type="term" value="P:proteolysis"/>
    <property type="evidence" value="ECO:0007669"/>
    <property type="project" value="UniProtKB-KW"/>
</dbReference>
<dbReference type="RefSeq" id="WP_145446054.1">
    <property type="nucleotide sequence ID" value="NZ_CP036280.1"/>
</dbReference>
<dbReference type="KEGG" id="mcad:Pan265_17130"/>
<sequence>MRLWTSWMVSGLLAVCVLVVGCGPATFVVGVTPGDRELTETVVVNDRGWRTRVAMIDVSGVITNGRQDGLFMEGINPVAELHEKLARAARDDRVCAVVLRINSPGGTVTASEAMHGELVRFRERTGKPVVVAMMDVAASGGYYLACGADRIVAYPSTVTGSIGVIMQTVSLKPAMDRIGVEATTIRSGPIKGAGSPLMEMTQEQRAVFQGMIDAFHEQFVSVVDAGRSGLSRAEVKKLADGRVYTGEQAAEVGLIDGLGDIYSAYADAKRLAGVKHADLVLYHRPLDYVASPYAMDPSRGTGSGETTINLLSLRIDRSSLLGSPVTFGYLWTVDGLE</sequence>
<dbReference type="Gene3D" id="6.20.330.10">
    <property type="match status" value="1"/>
</dbReference>
<keyword evidence="7" id="KW-1185">Reference proteome</keyword>
<name>A0A518BXZ6_9BACT</name>
<dbReference type="AlphaFoldDB" id="A0A518BXZ6"/>
<dbReference type="CDD" id="cd07023">
    <property type="entry name" value="S49_Sppa_N_C"/>
    <property type="match status" value="1"/>
</dbReference>
<evidence type="ECO:0000256" key="4">
    <source>
        <dbReference type="ARBA" id="ARBA00022825"/>
    </source>
</evidence>
<dbReference type="InterPro" id="IPR029045">
    <property type="entry name" value="ClpP/crotonase-like_dom_sf"/>
</dbReference>
<dbReference type="GO" id="GO:0004176">
    <property type="term" value="F:ATP-dependent peptidase activity"/>
    <property type="evidence" value="ECO:0007669"/>
    <property type="project" value="InterPro"/>
</dbReference>
<dbReference type="SUPFAM" id="SSF52096">
    <property type="entry name" value="ClpP/crotonase"/>
    <property type="match status" value="1"/>
</dbReference>
<reference evidence="6 7" key="1">
    <citation type="submission" date="2019-02" db="EMBL/GenBank/DDBJ databases">
        <title>Deep-cultivation of Planctomycetes and their phenomic and genomic characterization uncovers novel biology.</title>
        <authorList>
            <person name="Wiegand S."/>
            <person name="Jogler M."/>
            <person name="Boedeker C."/>
            <person name="Pinto D."/>
            <person name="Vollmers J."/>
            <person name="Rivas-Marin E."/>
            <person name="Kohn T."/>
            <person name="Peeters S.H."/>
            <person name="Heuer A."/>
            <person name="Rast P."/>
            <person name="Oberbeckmann S."/>
            <person name="Bunk B."/>
            <person name="Jeske O."/>
            <person name="Meyerdierks A."/>
            <person name="Storesund J.E."/>
            <person name="Kallscheuer N."/>
            <person name="Luecker S."/>
            <person name="Lage O.M."/>
            <person name="Pohl T."/>
            <person name="Merkel B.J."/>
            <person name="Hornburger P."/>
            <person name="Mueller R.-W."/>
            <person name="Bruemmer F."/>
            <person name="Labrenz M."/>
            <person name="Spormann A.M."/>
            <person name="Op den Camp H."/>
            <person name="Overmann J."/>
            <person name="Amann R."/>
            <person name="Jetten M.S.M."/>
            <person name="Mascher T."/>
            <person name="Medema M.H."/>
            <person name="Devos D.P."/>
            <person name="Kaster A.-K."/>
            <person name="Ovreas L."/>
            <person name="Rohde M."/>
            <person name="Galperin M.Y."/>
            <person name="Jogler C."/>
        </authorList>
    </citation>
    <scope>NUCLEOTIDE SEQUENCE [LARGE SCALE GENOMIC DNA]</scope>
    <source>
        <strain evidence="6 7">Pan265</strain>
    </source>
</reference>
<accession>A0A518BXZ6</accession>
<organism evidence="6 7">
    <name type="scientific">Mucisphaera calidilacus</name>
    <dbReference type="NCBI Taxonomy" id="2527982"/>
    <lineage>
        <taxon>Bacteria</taxon>
        <taxon>Pseudomonadati</taxon>
        <taxon>Planctomycetota</taxon>
        <taxon>Phycisphaerae</taxon>
        <taxon>Phycisphaerales</taxon>
        <taxon>Phycisphaeraceae</taxon>
        <taxon>Mucisphaera</taxon>
    </lineage>
</organism>
<dbReference type="PROSITE" id="PS51257">
    <property type="entry name" value="PROKAR_LIPOPROTEIN"/>
    <property type="match status" value="1"/>
</dbReference>
<dbReference type="PANTHER" id="PTHR42987">
    <property type="entry name" value="PEPTIDASE S49"/>
    <property type="match status" value="1"/>
</dbReference>
<evidence type="ECO:0000256" key="1">
    <source>
        <dbReference type="ARBA" id="ARBA00008683"/>
    </source>
</evidence>
<protein>
    <submittedName>
        <fullName evidence="6">Signal peptide peptidase SppA</fullName>
        <ecNumber evidence="6">3.4.21.-</ecNumber>
    </submittedName>
</protein>
<dbReference type="EMBL" id="CP036280">
    <property type="protein sequence ID" value="QDU71857.1"/>
    <property type="molecule type" value="Genomic_DNA"/>
</dbReference>
<feature type="domain" description="Peptidase S49" evidence="5">
    <location>
        <begin position="124"/>
        <end position="275"/>
    </location>
</feature>
<evidence type="ECO:0000313" key="7">
    <source>
        <dbReference type="Proteomes" id="UP000320386"/>
    </source>
</evidence>
<dbReference type="InterPro" id="IPR002142">
    <property type="entry name" value="Peptidase_S49"/>
</dbReference>
<evidence type="ECO:0000259" key="5">
    <source>
        <dbReference type="Pfam" id="PF01343"/>
    </source>
</evidence>